<evidence type="ECO:0000313" key="29">
    <source>
        <dbReference type="EMBL" id="OQU86299.1"/>
    </source>
</evidence>
<evidence type="ECO:0000256" key="22">
    <source>
        <dbReference type="ARBA" id="ARBA00054320"/>
    </source>
</evidence>
<evidence type="ECO:0000256" key="20">
    <source>
        <dbReference type="ARBA" id="ARBA00047899"/>
    </source>
</evidence>
<keyword evidence="13 25" id="KW-0547">Nucleotide-binding</keyword>
<dbReference type="EC" id="2.7.11.1" evidence="4"/>
<protein>
    <recommendedName>
        <fullName evidence="24">Receptor kinase-like protein Xa21</fullName>
        <ecNumber evidence="4">2.7.11.1</ecNumber>
    </recommendedName>
</protein>
<feature type="chain" id="PRO_5010955189" description="Receptor kinase-like protein Xa21" evidence="27">
    <location>
        <begin position="23"/>
        <end position="1053"/>
    </location>
</feature>
<dbReference type="GO" id="GO:0005886">
    <property type="term" value="C:plasma membrane"/>
    <property type="evidence" value="ECO:0007669"/>
    <property type="project" value="UniProtKB-SubCell"/>
</dbReference>
<dbReference type="Proteomes" id="UP000000768">
    <property type="component" value="Chromosome 3"/>
</dbReference>
<keyword evidence="11 27" id="KW-0732">Signal</keyword>
<dbReference type="InterPro" id="IPR051716">
    <property type="entry name" value="Plant_RL_S/T_kinase"/>
</dbReference>
<dbReference type="InterPro" id="IPR013210">
    <property type="entry name" value="LRR_N_plant-typ"/>
</dbReference>
<feature type="transmembrane region" description="Helical" evidence="26">
    <location>
        <begin position="674"/>
        <end position="699"/>
    </location>
</feature>
<evidence type="ECO:0000256" key="10">
    <source>
        <dbReference type="ARBA" id="ARBA00022692"/>
    </source>
</evidence>
<dbReference type="FunFam" id="3.30.200.20:FF:000432">
    <property type="entry name" value="LRR receptor-like serine/threonine-protein kinase EFR"/>
    <property type="match status" value="1"/>
</dbReference>
<keyword evidence="16 26" id="KW-1133">Transmembrane helix</keyword>
<dbReference type="InterPro" id="IPR032675">
    <property type="entry name" value="LRR_dom_sf"/>
</dbReference>
<keyword evidence="6" id="KW-0723">Serine/threonine-protein kinase</keyword>
<name>A0A1W0VVY0_SORBI</name>
<dbReference type="AlphaFoldDB" id="A0A1W0VVY0"/>
<comment type="function">
    <text evidence="23">The processed protein kinase Xa21 chain released by protein cleavage after X.oryzae pv. oryzae protein Ax21 detection translocates into the nucleus where it can bind and regulate WRKY62, a transcription factor. Confers resistance to the bacterial pathogen X.oryzae pv. oryzae (Xoo).</text>
</comment>
<dbReference type="SMART" id="SM00220">
    <property type="entry name" value="S_TKc"/>
    <property type="match status" value="1"/>
</dbReference>
<evidence type="ECO:0000256" key="24">
    <source>
        <dbReference type="ARBA" id="ARBA00072040"/>
    </source>
</evidence>
<keyword evidence="19" id="KW-0325">Glycoprotein</keyword>
<dbReference type="Pfam" id="PF23598">
    <property type="entry name" value="LRR_14"/>
    <property type="match status" value="1"/>
</dbReference>
<dbReference type="FunFam" id="3.80.10.10:FF:000400">
    <property type="entry name" value="Nuclear pore complex protein NUP107"/>
    <property type="match status" value="1"/>
</dbReference>
<dbReference type="Pfam" id="PF13855">
    <property type="entry name" value="LRR_8"/>
    <property type="match status" value="2"/>
</dbReference>
<evidence type="ECO:0000256" key="27">
    <source>
        <dbReference type="SAM" id="SignalP"/>
    </source>
</evidence>
<feature type="signal peptide" evidence="27">
    <location>
        <begin position="1"/>
        <end position="22"/>
    </location>
</feature>
<dbReference type="InterPro" id="IPR003591">
    <property type="entry name" value="Leu-rich_rpt_typical-subtyp"/>
</dbReference>
<dbReference type="PROSITE" id="PS50011">
    <property type="entry name" value="PROTEIN_KINASE_DOM"/>
    <property type="match status" value="1"/>
</dbReference>
<dbReference type="InterPro" id="IPR000719">
    <property type="entry name" value="Prot_kinase_dom"/>
</dbReference>
<evidence type="ECO:0000256" key="3">
    <source>
        <dbReference type="ARBA" id="ARBA00008684"/>
    </source>
</evidence>
<evidence type="ECO:0000256" key="17">
    <source>
        <dbReference type="ARBA" id="ARBA00023136"/>
    </source>
</evidence>
<dbReference type="SMART" id="SM00369">
    <property type="entry name" value="LRR_TYP"/>
    <property type="match status" value="9"/>
</dbReference>
<dbReference type="Gene3D" id="3.30.200.20">
    <property type="entry name" value="Phosphorylase Kinase, domain 1"/>
    <property type="match status" value="1"/>
</dbReference>
<dbReference type="GO" id="GO:0005524">
    <property type="term" value="F:ATP binding"/>
    <property type="evidence" value="ECO:0007669"/>
    <property type="project" value="UniProtKB-UniRule"/>
</dbReference>
<comment type="subcellular location">
    <subcellularLocation>
        <location evidence="1">Cell membrane</location>
        <topology evidence="1">Single-pass membrane protein</topology>
    </subcellularLocation>
    <subcellularLocation>
        <location evidence="2">Endoplasmic reticulum membrane</location>
        <topology evidence="2">Single-pass membrane protein</topology>
    </subcellularLocation>
</comment>
<dbReference type="Pfam" id="PF00069">
    <property type="entry name" value="Pkinase"/>
    <property type="match status" value="1"/>
</dbReference>
<evidence type="ECO:0000256" key="11">
    <source>
        <dbReference type="ARBA" id="ARBA00022729"/>
    </source>
</evidence>
<comment type="similarity">
    <text evidence="3">Belongs to the protein kinase superfamily. Ser/Thr protein kinase family.</text>
</comment>
<keyword evidence="15 25" id="KW-0067">ATP-binding</keyword>
<dbReference type="OrthoDB" id="656102at2759"/>
<evidence type="ECO:0000256" key="23">
    <source>
        <dbReference type="ARBA" id="ARBA00056628"/>
    </source>
</evidence>
<evidence type="ECO:0000256" key="2">
    <source>
        <dbReference type="ARBA" id="ARBA00004389"/>
    </source>
</evidence>
<keyword evidence="8" id="KW-0433">Leucine-rich repeat</keyword>
<evidence type="ECO:0000256" key="14">
    <source>
        <dbReference type="ARBA" id="ARBA00022777"/>
    </source>
</evidence>
<reference evidence="30" key="3">
    <citation type="journal article" date="2018" name="Plant J.">
        <title>The Sorghum bicolor reference genome: improved assembly, gene annotations, a transcriptome atlas, and signatures of genome organization.</title>
        <authorList>
            <person name="McCormick R.F."/>
            <person name="Truong S.K."/>
            <person name="Sreedasyam A."/>
            <person name="Jenkins J."/>
            <person name="Shu S."/>
            <person name="Sims D."/>
            <person name="Kennedy M."/>
            <person name="Amirebrahimi M."/>
            <person name="Weers B.D."/>
            <person name="McKinley B."/>
            <person name="Mattison A."/>
            <person name="Morishige D.T."/>
            <person name="Grimwood J."/>
            <person name="Schmutz J."/>
            <person name="Mullet J.E."/>
        </authorList>
    </citation>
    <scope>NUCLEOTIDE SEQUENCE [LARGE SCALE GENOMIC DNA]</scope>
    <source>
        <strain evidence="30">cv. BTx623</strain>
    </source>
</reference>
<evidence type="ECO:0000313" key="30">
    <source>
        <dbReference type="Proteomes" id="UP000000768"/>
    </source>
</evidence>
<accession>A0A1W0VVY0</accession>
<dbReference type="Pfam" id="PF00560">
    <property type="entry name" value="LRR_1"/>
    <property type="match status" value="3"/>
</dbReference>
<dbReference type="EMBL" id="CM000762">
    <property type="protein sequence ID" value="OQU86299.1"/>
    <property type="molecule type" value="Genomic_DNA"/>
</dbReference>
<evidence type="ECO:0000256" key="6">
    <source>
        <dbReference type="ARBA" id="ARBA00022527"/>
    </source>
</evidence>
<comment type="function">
    <text evidence="22">Receptor kinase that detects X.oryzae pv. oryzae protein Ax21 to promote innate immunity. Following X.oryzae pv. oryzae protein Ax21 detection, undergoes cleavage, releasing the processed protein kinase Xa21 chain.</text>
</comment>
<keyword evidence="9" id="KW-0808">Transferase</keyword>
<keyword evidence="17 26" id="KW-0472">Membrane</keyword>
<dbReference type="Gramene" id="OQU86298">
    <property type="protein sequence ID" value="OQU86298"/>
    <property type="gene ID" value="SORBI_3003G068200"/>
</dbReference>
<dbReference type="KEGG" id="sbi:8059142"/>
<dbReference type="eggNOG" id="ENOG502QPYS">
    <property type="taxonomic scope" value="Eukaryota"/>
</dbReference>
<dbReference type="InterPro" id="IPR001611">
    <property type="entry name" value="Leu-rich_rpt"/>
</dbReference>
<dbReference type="OMA" id="QANDWEG"/>
<dbReference type="SUPFAM" id="SSF56112">
    <property type="entry name" value="Protein kinase-like (PK-like)"/>
    <property type="match status" value="1"/>
</dbReference>
<keyword evidence="18" id="KW-0675">Receptor</keyword>
<evidence type="ECO:0000256" key="9">
    <source>
        <dbReference type="ARBA" id="ARBA00022679"/>
    </source>
</evidence>
<evidence type="ECO:0000256" key="12">
    <source>
        <dbReference type="ARBA" id="ARBA00022737"/>
    </source>
</evidence>
<evidence type="ECO:0000256" key="7">
    <source>
        <dbReference type="ARBA" id="ARBA00022553"/>
    </source>
</evidence>
<dbReference type="GO" id="GO:0005789">
    <property type="term" value="C:endoplasmic reticulum membrane"/>
    <property type="evidence" value="ECO:0007669"/>
    <property type="project" value="UniProtKB-SubCell"/>
</dbReference>
<keyword evidence="7" id="KW-0597">Phosphoprotein</keyword>
<dbReference type="GO" id="GO:0004674">
    <property type="term" value="F:protein serine/threonine kinase activity"/>
    <property type="evidence" value="ECO:0007669"/>
    <property type="project" value="UniProtKB-KW"/>
</dbReference>
<evidence type="ECO:0000259" key="28">
    <source>
        <dbReference type="PROSITE" id="PS50011"/>
    </source>
</evidence>
<comment type="catalytic activity">
    <reaction evidence="21">
        <text>L-seryl-[protein] + ATP = O-phospho-L-seryl-[protein] + ADP + H(+)</text>
        <dbReference type="Rhea" id="RHEA:17989"/>
        <dbReference type="Rhea" id="RHEA-COMP:9863"/>
        <dbReference type="Rhea" id="RHEA-COMP:11604"/>
        <dbReference type="ChEBI" id="CHEBI:15378"/>
        <dbReference type="ChEBI" id="CHEBI:29999"/>
        <dbReference type="ChEBI" id="CHEBI:30616"/>
        <dbReference type="ChEBI" id="CHEBI:83421"/>
        <dbReference type="ChEBI" id="CHEBI:456216"/>
        <dbReference type="EC" id="2.7.11.1"/>
    </reaction>
</comment>
<gene>
    <name evidence="29" type="ORF">SORBI_3003G068200</name>
</gene>
<dbReference type="PROSITE" id="PS00108">
    <property type="entry name" value="PROTEIN_KINASE_ST"/>
    <property type="match status" value="1"/>
</dbReference>
<evidence type="ECO:0000256" key="19">
    <source>
        <dbReference type="ARBA" id="ARBA00023180"/>
    </source>
</evidence>
<sequence>MSWVSLLLLSASMLMLVSTLVAAEGEDEEAALLAFKAAATSGGGYGDDPLASWNRSTTGGGGYCSWEGVRCRGTRPRVVALSLPSHGLTGVLSPAIGNLSSLRVLDLDSNGFSGNIPGSLGRLRHLHTLDLSRNAFSGSLPTNLSSCTSLITLVLDFNNLSGNIPSELGDKLKHLKELSLQNNSFTGRIPASLANLTSLSLLDLAFNLLEGTIPKGLGVLKDLRGLALAFNNLSGETPISLYNLSSLEILQIQSNMLSGSIPTDIGNMFPSMRGLGLFTNRFTGTIPTSLSNLTSLQELHLADNMLSGYVPRTIGRLRALQKLYLYKNMLQANDWEGWEFITSLSNCSQLQQLQINNNADLTGLLPSSIVNLSTNLQLLHFGATGIWGSIPSTIGNLVGLEFLGANDASISGVIPDSIGKLGNLSGVSLYNSNLSGQIPSSIGNLSKLAFVYAHSANLEGPIPTSIGKLKSLQALDFAMNHLNGSIPREIFQLSLIYLDLSSNSLSGPLPSQIGSLQNLNQLFLSGNQLSGEIPESIGNCVVLQDLWLGNNFFNGSIPQYLNKGLTTLNLSMNRLSGTIPGALGSISGLEQLCLAHNNLSGPIPTVLQNLTSLFKLDLSFNNLQGEVPKEGIFRNFANLSITGNNQLCGGIPQLNLVPCKTDSAKKKRRRKLKYLRIALATTFALLLLAVVVALVRLIYRKQTRRQKGAFGPPMDEEQYERVSFHALSNGTNGFSEANLLGKGSFGTVYKCAFQAEGTVVAVKVFNLEQPGSNKSFVAECEALRRVRHRCLMKIITCCSSINEQGRDFKALVFEFMPNGGLNRWLHIESGMPTLENTLSLGQRLDIAVDIMDALDYLHNHCQPPIIHCDLKPSNILLAEDMSARVGDFGISRIISASESIIPQNSSTTIGIRGSIGYVAPEYGEGSSVTTFGDVYSLGILLLEIFTGKSPTDDMFRGSMDLHKFSEDALPDKIWEIADTTMWLHTGTYDSNTRNIIEKCLVHVISLGLSCSRKQPRERTLIQDAVNEMHAIRDSFLKFARALVVEDEAGTLSQ</sequence>
<dbReference type="PROSITE" id="PS00107">
    <property type="entry name" value="PROTEIN_KINASE_ATP"/>
    <property type="match status" value="1"/>
</dbReference>
<keyword evidence="10 26" id="KW-0812">Transmembrane</keyword>
<evidence type="ECO:0000256" key="13">
    <source>
        <dbReference type="ARBA" id="ARBA00022741"/>
    </source>
</evidence>
<dbReference type="InterPro" id="IPR017441">
    <property type="entry name" value="Protein_kinase_ATP_BS"/>
</dbReference>
<dbReference type="FunFam" id="3.80.10.10:FF:000233">
    <property type="entry name" value="Leucine-rich repeat receptor-like protein kinase TDR"/>
    <property type="match status" value="1"/>
</dbReference>
<evidence type="ECO:0000256" key="8">
    <source>
        <dbReference type="ARBA" id="ARBA00022614"/>
    </source>
</evidence>
<dbReference type="InterPro" id="IPR008271">
    <property type="entry name" value="Ser/Thr_kinase_AS"/>
</dbReference>
<proteinExistence type="inferred from homology"/>
<dbReference type="SUPFAM" id="SSF52058">
    <property type="entry name" value="L domain-like"/>
    <property type="match status" value="2"/>
</dbReference>
<dbReference type="InterPro" id="IPR011009">
    <property type="entry name" value="Kinase-like_dom_sf"/>
</dbReference>
<evidence type="ECO:0000256" key="1">
    <source>
        <dbReference type="ARBA" id="ARBA00004162"/>
    </source>
</evidence>
<dbReference type="Gene3D" id="3.80.10.10">
    <property type="entry name" value="Ribonuclease Inhibitor"/>
    <property type="match status" value="5"/>
</dbReference>
<evidence type="ECO:0000256" key="25">
    <source>
        <dbReference type="PROSITE-ProRule" id="PRU10141"/>
    </source>
</evidence>
<dbReference type="PANTHER" id="PTHR48053:SF81">
    <property type="entry name" value="PROTEIN KINASE DOMAIN-CONTAINING PROTEIN"/>
    <property type="match status" value="1"/>
</dbReference>
<organism evidence="29 30">
    <name type="scientific">Sorghum bicolor</name>
    <name type="common">Sorghum</name>
    <name type="synonym">Sorghum vulgare</name>
    <dbReference type="NCBI Taxonomy" id="4558"/>
    <lineage>
        <taxon>Eukaryota</taxon>
        <taxon>Viridiplantae</taxon>
        <taxon>Streptophyta</taxon>
        <taxon>Embryophyta</taxon>
        <taxon>Tracheophyta</taxon>
        <taxon>Spermatophyta</taxon>
        <taxon>Magnoliopsida</taxon>
        <taxon>Liliopsida</taxon>
        <taxon>Poales</taxon>
        <taxon>Poaceae</taxon>
        <taxon>PACMAD clade</taxon>
        <taxon>Panicoideae</taxon>
        <taxon>Andropogonodae</taxon>
        <taxon>Andropogoneae</taxon>
        <taxon>Sorghinae</taxon>
        <taxon>Sorghum</taxon>
    </lineage>
</organism>
<dbReference type="FunFam" id="3.80.10.10:FF:001158">
    <property type="entry name" value="Leucine-rich repeat protein kinase family protein"/>
    <property type="match status" value="1"/>
</dbReference>
<dbReference type="PANTHER" id="PTHR48053">
    <property type="entry name" value="LEUCINE RICH REPEAT FAMILY PROTEIN, EXPRESSED"/>
    <property type="match status" value="1"/>
</dbReference>
<dbReference type="EMBL" id="CM000762">
    <property type="protein sequence ID" value="OQU86298.1"/>
    <property type="molecule type" value="Genomic_DNA"/>
</dbReference>
<comment type="catalytic activity">
    <reaction evidence="20">
        <text>L-threonyl-[protein] + ATP = O-phospho-L-threonyl-[protein] + ADP + H(+)</text>
        <dbReference type="Rhea" id="RHEA:46608"/>
        <dbReference type="Rhea" id="RHEA-COMP:11060"/>
        <dbReference type="Rhea" id="RHEA-COMP:11605"/>
        <dbReference type="ChEBI" id="CHEBI:15378"/>
        <dbReference type="ChEBI" id="CHEBI:30013"/>
        <dbReference type="ChEBI" id="CHEBI:30616"/>
        <dbReference type="ChEBI" id="CHEBI:61977"/>
        <dbReference type="ChEBI" id="CHEBI:456216"/>
        <dbReference type="EC" id="2.7.11.1"/>
    </reaction>
</comment>
<dbReference type="Gramene" id="OQU86299">
    <property type="protein sequence ID" value="OQU86299"/>
    <property type="gene ID" value="SORBI_3003G068200"/>
</dbReference>
<dbReference type="InterPro" id="IPR055414">
    <property type="entry name" value="LRR_R13L4/SHOC2-like"/>
</dbReference>
<dbReference type="InParanoid" id="A0A1W0VVY0"/>
<reference evidence="29 30" key="1">
    <citation type="journal article" date="2009" name="Nature">
        <title>The Sorghum bicolor genome and the diversification of grasses.</title>
        <authorList>
            <person name="Paterson A.H."/>
            <person name="Bowers J.E."/>
            <person name="Bruggmann R."/>
            <person name="Dubchak I."/>
            <person name="Grimwood J."/>
            <person name="Gundlach H."/>
            <person name="Haberer G."/>
            <person name="Hellsten U."/>
            <person name="Mitros T."/>
            <person name="Poliakov A."/>
            <person name="Schmutz J."/>
            <person name="Spannagl M."/>
            <person name="Tang H."/>
            <person name="Wang X."/>
            <person name="Wicker T."/>
            <person name="Bharti A.K."/>
            <person name="Chapman J."/>
            <person name="Feltus F.A."/>
            <person name="Gowik U."/>
            <person name="Grigoriev I.V."/>
            <person name="Lyons E."/>
            <person name="Maher C.A."/>
            <person name="Martis M."/>
            <person name="Narechania A."/>
            <person name="Otillar R.P."/>
            <person name="Penning B.W."/>
            <person name="Salamov A.A."/>
            <person name="Wang Y."/>
            <person name="Zhang L."/>
            <person name="Carpita N.C."/>
            <person name="Freeling M."/>
            <person name="Gingle A.R."/>
            <person name="Hash C.T."/>
            <person name="Keller B."/>
            <person name="Klein P."/>
            <person name="Kresovich S."/>
            <person name="McCann M.C."/>
            <person name="Ming R."/>
            <person name="Peterson D.G."/>
            <person name="Mehboob-ur-Rahman"/>
            <person name="Ware D."/>
            <person name="Westhoff P."/>
            <person name="Mayer K.F."/>
            <person name="Messing J."/>
            <person name="Rokhsar D.S."/>
        </authorList>
    </citation>
    <scope>NUCLEOTIDE SEQUENCE [LARGE SCALE GENOMIC DNA]</scope>
    <source>
        <strain evidence="30">cv. BTx623</strain>
    </source>
</reference>
<keyword evidence="30" id="KW-1185">Reference proteome</keyword>
<evidence type="ECO:0000256" key="26">
    <source>
        <dbReference type="SAM" id="Phobius"/>
    </source>
</evidence>
<dbReference type="GO" id="GO:0009791">
    <property type="term" value="P:post-embryonic development"/>
    <property type="evidence" value="ECO:0007669"/>
    <property type="project" value="UniProtKB-ARBA"/>
</dbReference>
<evidence type="ECO:0000256" key="18">
    <source>
        <dbReference type="ARBA" id="ARBA00023170"/>
    </source>
</evidence>
<feature type="binding site" evidence="25">
    <location>
        <position position="763"/>
    </location>
    <ligand>
        <name>ATP</name>
        <dbReference type="ChEBI" id="CHEBI:30616"/>
    </ligand>
</feature>
<reference evidence="29" key="2">
    <citation type="submission" date="2017-02" db="EMBL/GenBank/DDBJ databases">
        <title>WGS assembly of Sorghum bicolor.</title>
        <authorList>
            <person name="Paterson A."/>
            <person name="Mullet J."/>
            <person name="Bowers J."/>
            <person name="Bruggmann R."/>
            <person name="Dubchak I."/>
            <person name="Grimwood J."/>
            <person name="Gundlach H."/>
            <person name="Haberer G."/>
            <person name="Hellsten U."/>
            <person name="Mitros T."/>
            <person name="Poliakov A."/>
            <person name="Schmutz J."/>
            <person name="Spannagl M."/>
            <person name="Tang H."/>
            <person name="Wang X."/>
            <person name="Wicker T."/>
            <person name="Bharti A."/>
            <person name="Chapman J."/>
            <person name="Feltus F."/>
            <person name="Gowik U."/>
            <person name="Grigoriev I."/>
            <person name="Lyons E."/>
            <person name="Maher C."/>
            <person name="Martis M."/>
            <person name="Narechania A."/>
            <person name="Otillar R."/>
            <person name="Penning B."/>
            <person name="Salamov A."/>
            <person name="Wang Y."/>
            <person name="Zhang L."/>
            <person name="Carpita N."/>
            <person name="Freeling M."/>
            <person name="Gingle A."/>
            <person name="Hash C."/>
            <person name="Keller B."/>
            <person name="Klein P."/>
            <person name="Kresovich S."/>
            <person name="Mccann M."/>
            <person name="Ming R."/>
            <person name="Peterson D."/>
            <person name="Rahman M."/>
            <person name="Ware D."/>
            <person name="Westhoff P."/>
            <person name="Mayer K."/>
            <person name="Messing J."/>
            <person name="Sims D."/>
            <person name="Jenkins J."/>
            <person name="Shu S."/>
            <person name="Rokhsar D."/>
        </authorList>
    </citation>
    <scope>NUCLEOTIDE SEQUENCE</scope>
</reference>
<keyword evidence="5" id="KW-1003">Cell membrane</keyword>
<evidence type="ECO:0000256" key="5">
    <source>
        <dbReference type="ARBA" id="ARBA00022475"/>
    </source>
</evidence>
<evidence type="ECO:0000256" key="21">
    <source>
        <dbReference type="ARBA" id="ARBA00048679"/>
    </source>
</evidence>
<dbReference type="Gene3D" id="1.10.510.10">
    <property type="entry name" value="Transferase(Phosphotransferase) domain 1"/>
    <property type="match status" value="1"/>
</dbReference>
<dbReference type="Pfam" id="PF08263">
    <property type="entry name" value="LRRNT_2"/>
    <property type="match status" value="1"/>
</dbReference>
<evidence type="ECO:0000256" key="15">
    <source>
        <dbReference type="ARBA" id="ARBA00022840"/>
    </source>
</evidence>
<keyword evidence="12" id="KW-0677">Repeat</keyword>
<evidence type="ECO:0000256" key="4">
    <source>
        <dbReference type="ARBA" id="ARBA00012513"/>
    </source>
</evidence>
<keyword evidence="14" id="KW-0418">Kinase</keyword>
<evidence type="ECO:0000256" key="16">
    <source>
        <dbReference type="ARBA" id="ARBA00022989"/>
    </source>
</evidence>
<dbReference type="FunFam" id="1.10.510.10:FF:000358">
    <property type="entry name" value="Putative leucine-rich repeat receptor-like serine/threonine-protein kinase"/>
    <property type="match status" value="1"/>
</dbReference>
<feature type="domain" description="Protein kinase" evidence="28">
    <location>
        <begin position="734"/>
        <end position="1036"/>
    </location>
</feature>